<dbReference type="Proteomes" id="UP000822688">
    <property type="component" value="Chromosome 8"/>
</dbReference>
<keyword evidence="1" id="KW-0732">Signal</keyword>
<proteinExistence type="predicted"/>
<sequence>MMGFVGILFFIFQRRHVLMSLGEDEAPSTGFYLKMWDLDKMQAEGSSTTGPACVSLWM</sequence>
<dbReference type="AlphaFoldDB" id="A0A8T0H3Q6"/>
<dbReference type="Pfam" id="PF23266">
    <property type="entry name" value="VPS11_N"/>
    <property type="match status" value="1"/>
</dbReference>
<gene>
    <name evidence="2" type="ORF">KC19_8G054300</name>
</gene>
<feature type="chain" id="PRO_5035857461" evidence="1">
    <location>
        <begin position="20"/>
        <end position="58"/>
    </location>
</feature>
<evidence type="ECO:0000313" key="2">
    <source>
        <dbReference type="EMBL" id="KAG0563722.1"/>
    </source>
</evidence>
<name>A0A8T0H3Q6_CERPU</name>
<organism evidence="2 3">
    <name type="scientific">Ceratodon purpureus</name>
    <name type="common">Fire moss</name>
    <name type="synonym">Dicranum purpureum</name>
    <dbReference type="NCBI Taxonomy" id="3225"/>
    <lineage>
        <taxon>Eukaryota</taxon>
        <taxon>Viridiplantae</taxon>
        <taxon>Streptophyta</taxon>
        <taxon>Embryophyta</taxon>
        <taxon>Bryophyta</taxon>
        <taxon>Bryophytina</taxon>
        <taxon>Bryopsida</taxon>
        <taxon>Dicranidae</taxon>
        <taxon>Pseudoditrichales</taxon>
        <taxon>Ditrichaceae</taxon>
        <taxon>Ceratodon</taxon>
    </lineage>
</organism>
<keyword evidence="3" id="KW-1185">Reference proteome</keyword>
<comment type="caution">
    <text evidence="2">The sequence shown here is derived from an EMBL/GenBank/DDBJ whole genome shotgun (WGS) entry which is preliminary data.</text>
</comment>
<accession>A0A8T0H3Q6</accession>
<protein>
    <submittedName>
        <fullName evidence="2">Uncharacterized protein</fullName>
    </submittedName>
</protein>
<reference evidence="2" key="1">
    <citation type="submission" date="2020-06" db="EMBL/GenBank/DDBJ databases">
        <title>WGS assembly of Ceratodon purpureus strain R40.</title>
        <authorList>
            <person name="Carey S.B."/>
            <person name="Jenkins J."/>
            <person name="Shu S."/>
            <person name="Lovell J.T."/>
            <person name="Sreedasyam A."/>
            <person name="Maumus F."/>
            <person name="Tiley G.P."/>
            <person name="Fernandez-Pozo N."/>
            <person name="Barry K."/>
            <person name="Chen C."/>
            <person name="Wang M."/>
            <person name="Lipzen A."/>
            <person name="Daum C."/>
            <person name="Saski C.A."/>
            <person name="Payton A.C."/>
            <person name="Mcbreen J.C."/>
            <person name="Conrad R.E."/>
            <person name="Kollar L.M."/>
            <person name="Olsson S."/>
            <person name="Huttunen S."/>
            <person name="Landis J.B."/>
            <person name="Wickett N.J."/>
            <person name="Johnson M.G."/>
            <person name="Rensing S.A."/>
            <person name="Grimwood J."/>
            <person name="Schmutz J."/>
            <person name="Mcdaniel S.F."/>
        </authorList>
    </citation>
    <scope>NUCLEOTIDE SEQUENCE</scope>
    <source>
        <strain evidence="2">R40</strain>
    </source>
</reference>
<dbReference type="EMBL" id="CM026429">
    <property type="protein sequence ID" value="KAG0563722.1"/>
    <property type="molecule type" value="Genomic_DNA"/>
</dbReference>
<evidence type="ECO:0000313" key="3">
    <source>
        <dbReference type="Proteomes" id="UP000822688"/>
    </source>
</evidence>
<feature type="signal peptide" evidence="1">
    <location>
        <begin position="1"/>
        <end position="19"/>
    </location>
</feature>
<evidence type="ECO:0000256" key="1">
    <source>
        <dbReference type="SAM" id="SignalP"/>
    </source>
</evidence>